<feature type="chain" id="PRO_5037383041" evidence="1">
    <location>
        <begin position="37"/>
        <end position="329"/>
    </location>
</feature>
<dbReference type="AlphaFoldDB" id="A0A937X6L8"/>
<evidence type="ECO:0000313" key="2">
    <source>
        <dbReference type="EMBL" id="MBM3316626.1"/>
    </source>
</evidence>
<organism evidence="2 3">
    <name type="scientific">Eiseniibacteriota bacterium</name>
    <dbReference type="NCBI Taxonomy" id="2212470"/>
    <lineage>
        <taxon>Bacteria</taxon>
        <taxon>Candidatus Eiseniibacteriota</taxon>
    </lineage>
</organism>
<reference evidence="2" key="1">
    <citation type="submission" date="2019-03" db="EMBL/GenBank/DDBJ databases">
        <title>Lake Tanganyika Metagenome-Assembled Genomes (MAGs).</title>
        <authorList>
            <person name="Tran P."/>
        </authorList>
    </citation>
    <scope>NUCLEOTIDE SEQUENCE</scope>
    <source>
        <strain evidence="2">M_DeepCast_400m_m2_100</strain>
    </source>
</reference>
<gene>
    <name evidence="2" type="ORF">FJY75_02115</name>
</gene>
<feature type="signal peptide" evidence="1">
    <location>
        <begin position="1"/>
        <end position="36"/>
    </location>
</feature>
<proteinExistence type="predicted"/>
<comment type="caution">
    <text evidence="2">The sequence shown here is derived from an EMBL/GenBank/DDBJ whole genome shotgun (WGS) entry which is preliminary data.</text>
</comment>
<protein>
    <submittedName>
        <fullName evidence="2">Uncharacterized protein</fullName>
    </submittedName>
</protein>
<dbReference type="Proteomes" id="UP000748308">
    <property type="component" value="Unassembled WGS sequence"/>
</dbReference>
<sequence>MKLGLRRRDERRVPRRAWLRVAALGLLLCAARSAPAVEPADSLRQGQYLVDRATGEIDRRLALVPPAADRATLYEAIRDLLAWEQDYALNRIAPAYALDGPHGLLVRDGIADTIATRLHDPLGTYAERETRELLTPGRQAFELGAAGMPMPPGRFLGFHLVHLAGLYGAQCDSIAAVVERTGKGDLEGMQDGYLRHLRDLAHLYAQAHATSSDKYLCRISQEDWIGERLACPECGRRGMRLADQRMALREDMTGTCGELLYSQSDDQATRVAKILCRRWGHIFDARCRQEGCGGSYEFSVPLPYYRRMQLEILLGELEEPDIEELIRRF</sequence>
<accession>A0A937X6L8</accession>
<name>A0A937X6L8_UNCEI</name>
<evidence type="ECO:0000256" key="1">
    <source>
        <dbReference type="SAM" id="SignalP"/>
    </source>
</evidence>
<dbReference type="EMBL" id="VGIY01000027">
    <property type="protein sequence ID" value="MBM3316626.1"/>
    <property type="molecule type" value="Genomic_DNA"/>
</dbReference>
<evidence type="ECO:0000313" key="3">
    <source>
        <dbReference type="Proteomes" id="UP000748308"/>
    </source>
</evidence>
<keyword evidence="1" id="KW-0732">Signal</keyword>